<dbReference type="EMBL" id="JAFNEN010000136">
    <property type="protein sequence ID" value="KAG8192752.1"/>
    <property type="molecule type" value="Genomic_DNA"/>
</dbReference>
<keyword evidence="2" id="KW-1185">Reference proteome</keyword>
<name>A0AAV6V9A4_9ARAC</name>
<dbReference type="Proteomes" id="UP000827092">
    <property type="component" value="Unassembled WGS sequence"/>
</dbReference>
<proteinExistence type="predicted"/>
<gene>
    <name evidence="1" type="ORF">JTE90_009773</name>
</gene>
<dbReference type="AlphaFoldDB" id="A0AAV6V9A4"/>
<reference evidence="1 2" key="1">
    <citation type="journal article" date="2022" name="Nat. Ecol. Evol.">
        <title>A masculinizing supergene underlies an exaggerated male reproductive morph in a spider.</title>
        <authorList>
            <person name="Hendrickx F."/>
            <person name="De Corte Z."/>
            <person name="Sonet G."/>
            <person name="Van Belleghem S.M."/>
            <person name="Kostlbacher S."/>
            <person name="Vangestel C."/>
        </authorList>
    </citation>
    <scope>NUCLEOTIDE SEQUENCE [LARGE SCALE GENOMIC DNA]</scope>
    <source>
        <strain evidence="1">W744_W776</strain>
    </source>
</reference>
<comment type="caution">
    <text evidence="1">The sequence shown here is derived from an EMBL/GenBank/DDBJ whole genome shotgun (WGS) entry which is preliminary data.</text>
</comment>
<organism evidence="1 2">
    <name type="scientific">Oedothorax gibbosus</name>
    <dbReference type="NCBI Taxonomy" id="931172"/>
    <lineage>
        <taxon>Eukaryota</taxon>
        <taxon>Metazoa</taxon>
        <taxon>Ecdysozoa</taxon>
        <taxon>Arthropoda</taxon>
        <taxon>Chelicerata</taxon>
        <taxon>Arachnida</taxon>
        <taxon>Araneae</taxon>
        <taxon>Araneomorphae</taxon>
        <taxon>Entelegynae</taxon>
        <taxon>Araneoidea</taxon>
        <taxon>Linyphiidae</taxon>
        <taxon>Erigoninae</taxon>
        <taxon>Oedothorax</taxon>
    </lineage>
</organism>
<evidence type="ECO:0000313" key="1">
    <source>
        <dbReference type="EMBL" id="KAG8192752.1"/>
    </source>
</evidence>
<accession>A0AAV6V9A4</accession>
<protein>
    <submittedName>
        <fullName evidence="1">Uncharacterized protein</fullName>
    </submittedName>
</protein>
<sequence length="123" mass="14589">MNLKQCDLGLVPSKLTQVLCFKVPLEQDKLIKNLLRAEKEYDRTRLLRQSKLKRHHDEVLQQQKKFGKMEKKLEVANSFCEIPKLAHCERHFKILFPSADLHFICLVMKRAKKILETEKTNLF</sequence>
<evidence type="ECO:0000313" key="2">
    <source>
        <dbReference type="Proteomes" id="UP000827092"/>
    </source>
</evidence>